<evidence type="ECO:0000256" key="4">
    <source>
        <dbReference type="ARBA" id="ARBA00022630"/>
    </source>
</evidence>
<dbReference type="EMBL" id="FNXF01000015">
    <property type="protein sequence ID" value="SEI06822.1"/>
    <property type="molecule type" value="Genomic_DNA"/>
</dbReference>
<comment type="cofactor">
    <cofactor evidence="12">
        <name>Mg(2+)</name>
        <dbReference type="ChEBI" id="CHEBI:18420"/>
    </cofactor>
    <cofactor evidence="12">
        <name>Mn(2+)</name>
        <dbReference type="ChEBI" id="CHEBI:29035"/>
    </cofactor>
    <text evidence="12">Magnesium. Can also use manganese.</text>
</comment>
<protein>
    <recommendedName>
        <fullName evidence="3 11">FAD:protein FMN transferase</fullName>
        <ecNumber evidence="2 11">2.7.1.180</ecNumber>
    </recommendedName>
    <alternativeName>
        <fullName evidence="9 11">Flavin transferase</fullName>
    </alternativeName>
</protein>
<evidence type="ECO:0000256" key="14">
    <source>
        <dbReference type="SAM" id="SignalP"/>
    </source>
</evidence>
<dbReference type="EC" id="2.7.1.180" evidence="2 11"/>
<evidence type="ECO:0000256" key="7">
    <source>
        <dbReference type="ARBA" id="ARBA00022827"/>
    </source>
</evidence>
<proteinExistence type="inferred from homology"/>
<dbReference type="SUPFAM" id="SSF143631">
    <property type="entry name" value="ApbE-like"/>
    <property type="match status" value="1"/>
</dbReference>
<organism evidence="15 16">
    <name type="scientific">Rheinheimera pacifica</name>
    <dbReference type="NCBI Taxonomy" id="173990"/>
    <lineage>
        <taxon>Bacteria</taxon>
        <taxon>Pseudomonadati</taxon>
        <taxon>Pseudomonadota</taxon>
        <taxon>Gammaproteobacteria</taxon>
        <taxon>Chromatiales</taxon>
        <taxon>Chromatiaceae</taxon>
        <taxon>Rheinheimera</taxon>
    </lineage>
</organism>
<evidence type="ECO:0000313" key="16">
    <source>
        <dbReference type="Proteomes" id="UP000199371"/>
    </source>
</evidence>
<dbReference type="Proteomes" id="UP000199371">
    <property type="component" value="Unassembled WGS sequence"/>
</dbReference>
<dbReference type="PANTHER" id="PTHR30040:SF2">
    <property type="entry name" value="FAD:PROTEIN FMN TRANSFERASE"/>
    <property type="match status" value="1"/>
</dbReference>
<evidence type="ECO:0000256" key="6">
    <source>
        <dbReference type="ARBA" id="ARBA00022723"/>
    </source>
</evidence>
<feature type="binding site" evidence="12">
    <location>
        <position position="177"/>
    </location>
    <ligand>
        <name>Mg(2+)</name>
        <dbReference type="ChEBI" id="CHEBI:18420"/>
    </ligand>
</feature>
<keyword evidence="5 11" id="KW-0808">Transferase</keyword>
<comment type="catalytic activity">
    <reaction evidence="10 11">
        <text>L-threonyl-[protein] + FAD = FMN-L-threonyl-[protein] + AMP + H(+)</text>
        <dbReference type="Rhea" id="RHEA:36847"/>
        <dbReference type="Rhea" id="RHEA-COMP:11060"/>
        <dbReference type="Rhea" id="RHEA-COMP:11061"/>
        <dbReference type="ChEBI" id="CHEBI:15378"/>
        <dbReference type="ChEBI" id="CHEBI:30013"/>
        <dbReference type="ChEBI" id="CHEBI:57692"/>
        <dbReference type="ChEBI" id="CHEBI:74257"/>
        <dbReference type="ChEBI" id="CHEBI:456215"/>
        <dbReference type="EC" id="2.7.1.180"/>
    </reaction>
</comment>
<keyword evidence="14" id="KW-0732">Signal</keyword>
<evidence type="ECO:0000256" key="11">
    <source>
        <dbReference type="PIRNR" id="PIRNR006268"/>
    </source>
</evidence>
<dbReference type="STRING" id="173990.SAMN05660691_03301"/>
<feature type="coiled-coil region" evidence="13">
    <location>
        <begin position="47"/>
        <end position="74"/>
    </location>
</feature>
<evidence type="ECO:0000256" key="12">
    <source>
        <dbReference type="PIRSR" id="PIRSR006268-2"/>
    </source>
</evidence>
<dbReference type="Pfam" id="PF02424">
    <property type="entry name" value="ApbE"/>
    <property type="match status" value="1"/>
</dbReference>
<keyword evidence="16" id="KW-1185">Reference proteome</keyword>
<feature type="chain" id="PRO_5039885838" description="FAD:protein FMN transferase" evidence="14">
    <location>
        <begin position="32"/>
        <end position="332"/>
    </location>
</feature>
<dbReference type="InterPro" id="IPR003374">
    <property type="entry name" value="ApbE-like_sf"/>
</dbReference>
<dbReference type="OrthoDB" id="9778595at2"/>
<name>A0A1H6MXC8_9GAMM</name>
<keyword evidence="6 11" id="KW-0479">Metal-binding</keyword>
<keyword evidence="13" id="KW-0175">Coiled coil</keyword>
<dbReference type="AlphaFoldDB" id="A0A1H6MXC8"/>
<evidence type="ECO:0000256" key="3">
    <source>
        <dbReference type="ARBA" id="ARBA00016337"/>
    </source>
</evidence>
<dbReference type="GO" id="GO:0016740">
    <property type="term" value="F:transferase activity"/>
    <property type="evidence" value="ECO:0007669"/>
    <property type="project" value="UniProtKB-UniRule"/>
</dbReference>
<keyword evidence="15" id="KW-0449">Lipoprotein</keyword>
<dbReference type="PIRSF" id="PIRSF006268">
    <property type="entry name" value="ApbE"/>
    <property type="match status" value="1"/>
</dbReference>
<comment type="similarity">
    <text evidence="1 11">Belongs to the ApbE family.</text>
</comment>
<evidence type="ECO:0000256" key="8">
    <source>
        <dbReference type="ARBA" id="ARBA00022842"/>
    </source>
</evidence>
<evidence type="ECO:0000256" key="2">
    <source>
        <dbReference type="ARBA" id="ARBA00011955"/>
    </source>
</evidence>
<dbReference type="PANTHER" id="PTHR30040">
    <property type="entry name" value="THIAMINE BIOSYNTHESIS LIPOPROTEIN APBE"/>
    <property type="match status" value="1"/>
</dbReference>
<keyword evidence="8 11" id="KW-0460">Magnesium</keyword>
<keyword evidence="7 11" id="KW-0274">FAD</keyword>
<evidence type="ECO:0000256" key="1">
    <source>
        <dbReference type="ARBA" id="ARBA00008282"/>
    </source>
</evidence>
<dbReference type="Gene3D" id="3.10.520.10">
    <property type="entry name" value="ApbE-like domains"/>
    <property type="match status" value="1"/>
</dbReference>
<dbReference type="InterPro" id="IPR024932">
    <property type="entry name" value="ApbE"/>
</dbReference>
<accession>A0A1H6MXC8</accession>
<evidence type="ECO:0000256" key="10">
    <source>
        <dbReference type="ARBA" id="ARBA00048540"/>
    </source>
</evidence>
<evidence type="ECO:0000313" key="15">
    <source>
        <dbReference type="EMBL" id="SEI06822.1"/>
    </source>
</evidence>
<evidence type="ECO:0000256" key="9">
    <source>
        <dbReference type="ARBA" id="ARBA00031306"/>
    </source>
</evidence>
<evidence type="ECO:0000256" key="5">
    <source>
        <dbReference type="ARBA" id="ARBA00022679"/>
    </source>
</evidence>
<evidence type="ECO:0000256" key="13">
    <source>
        <dbReference type="SAM" id="Coils"/>
    </source>
</evidence>
<reference evidence="16" key="1">
    <citation type="submission" date="2016-10" db="EMBL/GenBank/DDBJ databases">
        <authorList>
            <person name="Varghese N."/>
            <person name="Submissions S."/>
        </authorList>
    </citation>
    <scope>NUCLEOTIDE SEQUENCE [LARGE SCALE GENOMIC DNA]</scope>
    <source>
        <strain evidence="16">DSM 17616</strain>
    </source>
</reference>
<sequence length="332" mass="37040">MTFLIQPCRQPALICFVIAVFLLQFTATANAQWQQKSFQTLGTQAYIELWTEDSKQAEQLINDVQAEFERINQLMSPYIASSELSLLNREAAKKPVQVSAEMYQLLQRARQISQQSNGAFDITFASVGFYYDYRNHKKPDETVRQTARQYVNYQSVELLKNNTVRFAQPGVKIDLGGIAKGYAVERSIALLAQHGISNALLTAGGDTRLLGDKRGKPWLVAIKHPRQDDKYAAQLPLENSAISTSGDYERYFIEDGVRYHHILDPKTGQSATGLLSVTVTGADTTQTDALSTTLFVLGLKQGMALIEQIDGYDAIFITAERQMHFSSGLSQP</sequence>
<dbReference type="GO" id="GO:0046872">
    <property type="term" value="F:metal ion binding"/>
    <property type="evidence" value="ECO:0007669"/>
    <property type="project" value="UniProtKB-UniRule"/>
</dbReference>
<feature type="signal peptide" evidence="14">
    <location>
        <begin position="1"/>
        <end position="31"/>
    </location>
</feature>
<gene>
    <name evidence="15" type="ORF">SAMN05660691_03301</name>
</gene>
<feature type="binding site" evidence="12">
    <location>
        <position position="288"/>
    </location>
    <ligand>
        <name>Mg(2+)</name>
        <dbReference type="ChEBI" id="CHEBI:18420"/>
    </ligand>
</feature>
<feature type="binding site" evidence="12">
    <location>
        <position position="292"/>
    </location>
    <ligand>
        <name>Mg(2+)</name>
        <dbReference type="ChEBI" id="CHEBI:18420"/>
    </ligand>
</feature>
<keyword evidence="4 11" id="KW-0285">Flavoprotein</keyword>